<keyword evidence="1" id="KW-1133">Transmembrane helix</keyword>
<dbReference type="EMBL" id="BSYO01000004">
    <property type="protein sequence ID" value="GMH03440.1"/>
    <property type="molecule type" value="Genomic_DNA"/>
</dbReference>
<feature type="transmembrane region" description="Helical" evidence="1">
    <location>
        <begin position="28"/>
        <end position="49"/>
    </location>
</feature>
<keyword evidence="1" id="KW-0812">Transmembrane</keyword>
<sequence>MPGYAHGCSVLLQPFPGVEMGVLRCLKWGFAVVVLMSCVTLLLVQYVVLDYSEVGSVLWWQKESGFPQLDCQGLERYLCVPELMKFKDAIFALLMLLLYFEGFEAAGTDCWCLGYADVAK</sequence>
<evidence type="ECO:0000313" key="3">
    <source>
        <dbReference type="Proteomes" id="UP001279734"/>
    </source>
</evidence>
<organism evidence="2 3">
    <name type="scientific">Nepenthes gracilis</name>
    <name type="common">Slender pitcher plant</name>
    <dbReference type="NCBI Taxonomy" id="150966"/>
    <lineage>
        <taxon>Eukaryota</taxon>
        <taxon>Viridiplantae</taxon>
        <taxon>Streptophyta</taxon>
        <taxon>Embryophyta</taxon>
        <taxon>Tracheophyta</taxon>
        <taxon>Spermatophyta</taxon>
        <taxon>Magnoliopsida</taxon>
        <taxon>eudicotyledons</taxon>
        <taxon>Gunneridae</taxon>
        <taxon>Pentapetalae</taxon>
        <taxon>Caryophyllales</taxon>
        <taxon>Nepenthaceae</taxon>
        <taxon>Nepenthes</taxon>
    </lineage>
</organism>
<accession>A0AAD3S2Y8</accession>
<comment type="caution">
    <text evidence="2">The sequence shown here is derived from an EMBL/GenBank/DDBJ whole genome shotgun (WGS) entry which is preliminary data.</text>
</comment>
<name>A0AAD3S2Y8_NEPGR</name>
<protein>
    <submittedName>
        <fullName evidence="2">Uncharacterized protein</fullName>
    </submittedName>
</protein>
<evidence type="ECO:0000313" key="2">
    <source>
        <dbReference type="EMBL" id="GMH03440.1"/>
    </source>
</evidence>
<proteinExistence type="predicted"/>
<dbReference type="Proteomes" id="UP001279734">
    <property type="component" value="Unassembled WGS sequence"/>
</dbReference>
<evidence type="ECO:0000256" key="1">
    <source>
        <dbReference type="SAM" id="Phobius"/>
    </source>
</evidence>
<dbReference type="AlphaFoldDB" id="A0AAD3S2Y8"/>
<gene>
    <name evidence="2" type="ORF">Nepgr_005279</name>
</gene>
<keyword evidence="3" id="KW-1185">Reference proteome</keyword>
<keyword evidence="1" id="KW-0472">Membrane</keyword>
<reference evidence="2" key="1">
    <citation type="submission" date="2023-05" db="EMBL/GenBank/DDBJ databases">
        <title>Nepenthes gracilis genome sequencing.</title>
        <authorList>
            <person name="Fukushima K."/>
        </authorList>
    </citation>
    <scope>NUCLEOTIDE SEQUENCE</scope>
    <source>
        <strain evidence="2">SING2019-196</strain>
    </source>
</reference>